<dbReference type="Proteomes" id="UP000178999">
    <property type="component" value="Unassembled WGS sequence"/>
</dbReference>
<dbReference type="Pfam" id="PF09826">
    <property type="entry name" value="Beta_propel"/>
    <property type="match status" value="1"/>
</dbReference>
<protein>
    <recommendedName>
        <fullName evidence="4">Beta propeller domain-containing protein</fullName>
    </recommendedName>
</protein>
<dbReference type="EMBL" id="MGHY01000001">
    <property type="protein sequence ID" value="OGM80264.1"/>
    <property type="molecule type" value="Genomic_DNA"/>
</dbReference>
<keyword evidence="1" id="KW-0812">Transmembrane</keyword>
<proteinExistence type="predicted"/>
<dbReference type="InterPro" id="IPR014441">
    <property type="entry name" value="UCP006425_b-propeller"/>
</dbReference>
<keyword evidence="1" id="KW-0472">Membrane</keyword>
<dbReference type="PIRSF" id="PIRSF006425">
    <property type="entry name" value="UCP006425_WD40"/>
    <property type="match status" value="1"/>
</dbReference>
<accession>A0A1F8CVA1</accession>
<evidence type="ECO:0000313" key="3">
    <source>
        <dbReference type="Proteomes" id="UP000178999"/>
    </source>
</evidence>
<dbReference type="STRING" id="1802538.A2382_03850"/>
<gene>
    <name evidence="2" type="ORF">A2382_03850</name>
</gene>
<organism evidence="2 3">
    <name type="scientific">Candidatus Woesebacteria bacterium RIFOXYB1_FULL_38_16</name>
    <dbReference type="NCBI Taxonomy" id="1802538"/>
    <lineage>
        <taxon>Bacteria</taxon>
        <taxon>Candidatus Woeseibacteriota</taxon>
    </lineage>
</organism>
<reference evidence="2 3" key="1">
    <citation type="journal article" date="2016" name="Nat. Commun.">
        <title>Thousands of microbial genomes shed light on interconnected biogeochemical processes in an aquifer system.</title>
        <authorList>
            <person name="Anantharaman K."/>
            <person name="Brown C.T."/>
            <person name="Hug L.A."/>
            <person name="Sharon I."/>
            <person name="Castelle C.J."/>
            <person name="Probst A.J."/>
            <person name="Thomas B.C."/>
            <person name="Singh A."/>
            <person name="Wilkins M.J."/>
            <person name="Karaoz U."/>
            <person name="Brodie E.L."/>
            <person name="Williams K.H."/>
            <person name="Hubbard S.S."/>
            <person name="Banfield J.F."/>
        </authorList>
    </citation>
    <scope>NUCLEOTIDE SEQUENCE [LARGE SCALE GENOMIC DNA]</scope>
</reference>
<evidence type="ECO:0000256" key="1">
    <source>
        <dbReference type="SAM" id="Phobius"/>
    </source>
</evidence>
<evidence type="ECO:0000313" key="2">
    <source>
        <dbReference type="EMBL" id="OGM80264.1"/>
    </source>
</evidence>
<keyword evidence="1" id="KW-1133">Transmembrane helix</keyword>
<dbReference type="InterPro" id="IPR019198">
    <property type="entry name" value="Beta_propeller_containing"/>
</dbReference>
<comment type="caution">
    <text evidence="2">The sequence shown here is derived from an EMBL/GenBank/DDBJ whole genome shotgun (WGS) entry which is preliminary data.</text>
</comment>
<name>A0A1F8CVA1_9BACT</name>
<evidence type="ECO:0008006" key="4">
    <source>
        <dbReference type="Google" id="ProtNLM"/>
    </source>
</evidence>
<sequence length="647" mass="72421">MLRSVLFVFVIIFVISGFASLYLITVKDKSEIRESKIAINAFKNEEEFLSYLNKVQALSSGLGGMFSGRAVMLDQTSAPTLESLKNPQIDGGTPKRVSETNVQVLGIDEPDIVKTDGKNIFYSQEMFYPLYAPELMIERKSEIGIMPPYPEARAETKLIQAFPPTTMMNLAKIEKSGQLLVFDNTLVILANDGVYGYDVVNPSQPTKLWLNEFDQASLVTARAYKNKLYVILSSAINFSHPCEIPLFKGGLVNNSCGRIYYPSMVMPVNTTYTVMEIDPITGKVAQQKSFVGASGSSVVYMSGERIYLGLIHQQDYAQMYFGFLSEDGLGLVPKQVGDRIEKLKDYDLSAQAKLTEIEYLLETHKQTLTNDERVKFDNDFLNQQQKYAARHIRELENTTIIKLDTRNFENVAVGSVPGRLLNQFSVDEYNNNLRLATTVGGSFGGSGETENDLYVLDSNLNTIGSIIGLGIDEQIYSARFIGNRGYLVTFKQIDPFFVVDLSNPRKPEVSGQLKIPGYSSYLHPLADNLILGVGEEDQTVKLSLFDVSNPNEPKEVGRYVLSEYWTEILSTHRAFLHDSKHSVFFVPGSAGGYVMSYENNNLVLRKAVSQINAKRAVYIDDYLYIVGDNEIRVIDEKSWVESATLDL</sequence>
<dbReference type="AlphaFoldDB" id="A0A1F8CVA1"/>
<feature type="transmembrane region" description="Helical" evidence="1">
    <location>
        <begin position="6"/>
        <end position="26"/>
    </location>
</feature>